<dbReference type="PROSITE" id="PS51257">
    <property type="entry name" value="PROKAR_LIPOPROTEIN"/>
    <property type="match status" value="1"/>
</dbReference>
<dbReference type="AlphaFoldDB" id="A0A5B7FPN5"/>
<evidence type="ECO:0000313" key="3">
    <source>
        <dbReference type="Proteomes" id="UP000324222"/>
    </source>
</evidence>
<keyword evidence="3" id="KW-1185">Reference proteome</keyword>
<evidence type="ECO:0000256" key="1">
    <source>
        <dbReference type="SAM" id="Phobius"/>
    </source>
</evidence>
<accession>A0A5B7FPN5</accession>
<keyword evidence="1" id="KW-0472">Membrane</keyword>
<evidence type="ECO:0008006" key="4">
    <source>
        <dbReference type="Google" id="ProtNLM"/>
    </source>
</evidence>
<feature type="transmembrane region" description="Helical" evidence="1">
    <location>
        <begin position="55"/>
        <end position="75"/>
    </location>
</feature>
<keyword evidence="1" id="KW-0812">Transmembrane</keyword>
<keyword evidence="1" id="KW-1133">Transmembrane helix</keyword>
<feature type="transmembrane region" description="Helical" evidence="1">
    <location>
        <begin position="12"/>
        <end position="35"/>
    </location>
</feature>
<dbReference type="EMBL" id="VSRR010007723">
    <property type="protein sequence ID" value="MPC47416.1"/>
    <property type="molecule type" value="Genomic_DNA"/>
</dbReference>
<reference evidence="2 3" key="1">
    <citation type="submission" date="2019-05" db="EMBL/GenBank/DDBJ databases">
        <title>Another draft genome of Portunus trituberculatus and its Hox gene families provides insights of decapod evolution.</title>
        <authorList>
            <person name="Jeong J.-H."/>
            <person name="Song I."/>
            <person name="Kim S."/>
            <person name="Choi T."/>
            <person name="Kim D."/>
            <person name="Ryu S."/>
            <person name="Kim W."/>
        </authorList>
    </citation>
    <scope>NUCLEOTIDE SEQUENCE [LARGE SCALE GENOMIC DNA]</scope>
    <source>
        <tissue evidence="2">Muscle</tissue>
    </source>
</reference>
<protein>
    <recommendedName>
        <fullName evidence="4">G-protein coupled receptors family 1 profile domain-containing protein</fullName>
    </recommendedName>
</protein>
<dbReference type="OrthoDB" id="6371284at2759"/>
<proteinExistence type="predicted"/>
<dbReference type="Gene3D" id="1.20.1070.10">
    <property type="entry name" value="Rhodopsin 7-helix transmembrane proteins"/>
    <property type="match status" value="1"/>
</dbReference>
<sequence length="104" mass="11956">MTGRDREITCTVLVNVAVFMFACFPLLAVGGWMMFLYFTQQESINNRAPLKQLLFVAPWLMALNSLWNALLHLAYNHKFRSASGHLIWTACRRLCRLFNGCGKE</sequence>
<gene>
    <name evidence="2" type="ORF">E2C01_041161</name>
</gene>
<name>A0A5B7FPN5_PORTR</name>
<organism evidence="2 3">
    <name type="scientific">Portunus trituberculatus</name>
    <name type="common">Swimming crab</name>
    <name type="synonym">Neptunus trituberculatus</name>
    <dbReference type="NCBI Taxonomy" id="210409"/>
    <lineage>
        <taxon>Eukaryota</taxon>
        <taxon>Metazoa</taxon>
        <taxon>Ecdysozoa</taxon>
        <taxon>Arthropoda</taxon>
        <taxon>Crustacea</taxon>
        <taxon>Multicrustacea</taxon>
        <taxon>Malacostraca</taxon>
        <taxon>Eumalacostraca</taxon>
        <taxon>Eucarida</taxon>
        <taxon>Decapoda</taxon>
        <taxon>Pleocyemata</taxon>
        <taxon>Brachyura</taxon>
        <taxon>Eubrachyura</taxon>
        <taxon>Portunoidea</taxon>
        <taxon>Portunidae</taxon>
        <taxon>Portuninae</taxon>
        <taxon>Portunus</taxon>
    </lineage>
</organism>
<dbReference type="Proteomes" id="UP000324222">
    <property type="component" value="Unassembled WGS sequence"/>
</dbReference>
<dbReference type="SUPFAM" id="SSF81321">
    <property type="entry name" value="Family A G protein-coupled receptor-like"/>
    <property type="match status" value="1"/>
</dbReference>
<evidence type="ECO:0000313" key="2">
    <source>
        <dbReference type="EMBL" id="MPC47416.1"/>
    </source>
</evidence>
<comment type="caution">
    <text evidence="2">The sequence shown here is derived from an EMBL/GenBank/DDBJ whole genome shotgun (WGS) entry which is preliminary data.</text>
</comment>